<keyword evidence="4" id="KW-0066">ATP synthesis</keyword>
<keyword evidence="2 4" id="KW-0813">Transport</keyword>
<evidence type="ECO:0000256" key="2">
    <source>
        <dbReference type="ARBA" id="ARBA00022448"/>
    </source>
</evidence>
<feature type="coiled-coil region" evidence="5">
    <location>
        <begin position="12"/>
        <end position="100"/>
    </location>
</feature>
<evidence type="ECO:0000256" key="5">
    <source>
        <dbReference type="SAM" id="Coils"/>
    </source>
</evidence>
<evidence type="ECO:0000256" key="1">
    <source>
        <dbReference type="ARBA" id="ARBA00005901"/>
    </source>
</evidence>
<dbReference type="HAMAP" id="MF_00311">
    <property type="entry name" value="ATP_synth_E_arch"/>
    <property type="match status" value="1"/>
</dbReference>
<reference evidence="6 7" key="1">
    <citation type="submission" date="2021-06" db="EMBL/GenBank/DDBJ databases">
        <authorList>
            <person name="Sun Q."/>
            <person name="Li D."/>
        </authorList>
    </citation>
    <scope>NUCLEOTIDE SEQUENCE [LARGE SCALE GENOMIC DNA]</scope>
    <source>
        <strain evidence="6 7">MSJ-11</strain>
    </source>
</reference>
<organism evidence="6 7">
    <name type="scientific">Clostridium mobile</name>
    <dbReference type="NCBI Taxonomy" id="2841512"/>
    <lineage>
        <taxon>Bacteria</taxon>
        <taxon>Bacillati</taxon>
        <taxon>Bacillota</taxon>
        <taxon>Clostridia</taxon>
        <taxon>Eubacteriales</taxon>
        <taxon>Clostridiaceae</taxon>
        <taxon>Clostridium</taxon>
    </lineage>
</organism>
<dbReference type="EMBL" id="JAHLQF010000002">
    <property type="protein sequence ID" value="MBU5484889.1"/>
    <property type="molecule type" value="Genomic_DNA"/>
</dbReference>
<comment type="caution">
    <text evidence="6">The sequence shown here is derived from an EMBL/GenBank/DDBJ whole genome shotgun (WGS) entry which is preliminary data.</text>
</comment>
<dbReference type="InterPro" id="IPR002842">
    <property type="entry name" value="ATPase_V1_Esu"/>
</dbReference>
<dbReference type="Pfam" id="PF01991">
    <property type="entry name" value="vATP-synt_E"/>
    <property type="match status" value="1"/>
</dbReference>
<keyword evidence="5" id="KW-0175">Coiled coil</keyword>
<evidence type="ECO:0000256" key="3">
    <source>
        <dbReference type="ARBA" id="ARBA00023065"/>
    </source>
</evidence>
<dbReference type="RefSeq" id="WP_216439411.1">
    <property type="nucleotide sequence ID" value="NZ_JAHLQF010000002.1"/>
</dbReference>
<evidence type="ECO:0000256" key="4">
    <source>
        <dbReference type="HAMAP-Rule" id="MF_00311"/>
    </source>
</evidence>
<sequence length="198" mass="22750">MSSLDNMTARIIREAEERANQIINDAKKEEAKIINEKINDANIKKEEILKKAELESISKKERVISNAHLQVRNKKLETKQEVIEKIYKEALEKLSRLNENKYLDFIKNSLLSLSIDGDEKIILSNMEALIDNDFINKINEELIKKGKTGAIKISEERRDFKGGFILYKNGIEINNTFEALILSVKDELEPSIIETVFG</sequence>
<proteinExistence type="inferred from homology"/>
<gene>
    <name evidence="4" type="primary">atpE</name>
    <name evidence="6" type="ORF">KQI86_11130</name>
</gene>
<evidence type="ECO:0000313" key="6">
    <source>
        <dbReference type="EMBL" id="MBU5484889.1"/>
    </source>
</evidence>
<protein>
    <recommendedName>
        <fullName evidence="4">V-type proton ATPase subunit E</fullName>
    </recommendedName>
    <alternativeName>
        <fullName evidence="4">V-ATPase subunit E</fullName>
    </alternativeName>
</protein>
<evidence type="ECO:0000313" key="7">
    <source>
        <dbReference type="Proteomes" id="UP000726170"/>
    </source>
</evidence>
<name>A0ABS6EI12_9CLOT</name>
<comment type="similarity">
    <text evidence="1 4">Belongs to the V-ATPase E subunit family.</text>
</comment>
<comment type="function">
    <text evidence="4">Produces ATP from ADP in the presence of a proton gradient across the membrane.</text>
</comment>
<dbReference type="Proteomes" id="UP000726170">
    <property type="component" value="Unassembled WGS sequence"/>
</dbReference>
<accession>A0ABS6EI12</accession>
<keyword evidence="3 4" id="KW-0406">Ion transport</keyword>
<keyword evidence="7" id="KW-1185">Reference proteome</keyword>
<keyword evidence="4" id="KW-0375">Hydrogen ion transport</keyword>